<evidence type="ECO:0000313" key="2">
    <source>
        <dbReference type="EMBL" id="CAJ0568286.1"/>
    </source>
</evidence>
<sequence>MDERIAVLEQMEFTERQAGGSDVEEDAQSEELDDKCTPKEGTDAEPNAQLDEQQLAVELSSFKTQNELMTTGFDTRKKRLDDLERKLKMRHQNFGVLPLQRHFARDRRRRQDYVQTCQSNFGYTTLRELG</sequence>
<name>A0AA36FUT3_9BILA</name>
<feature type="region of interest" description="Disordered" evidence="1">
    <location>
        <begin position="8"/>
        <end position="49"/>
    </location>
</feature>
<proteinExistence type="predicted"/>
<dbReference type="AlphaFoldDB" id="A0AA36FUT3"/>
<evidence type="ECO:0000313" key="3">
    <source>
        <dbReference type="Proteomes" id="UP001177023"/>
    </source>
</evidence>
<dbReference type="Proteomes" id="UP001177023">
    <property type="component" value="Unassembled WGS sequence"/>
</dbReference>
<feature type="non-terminal residue" evidence="2">
    <location>
        <position position="130"/>
    </location>
</feature>
<feature type="compositionally biased region" description="Acidic residues" evidence="1">
    <location>
        <begin position="22"/>
        <end position="33"/>
    </location>
</feature>
<accession>A0AA36FUT3</accession>
<reference evidence="2" key="1">
    <citation type="submission" date="2023-06" db="EMBL/GenBank/DDBJ databases">
        <authorList>
            <person name="Delattre M."/>
        </authorList>
    </citation>
    <scope>NUCLEOTIDE SEQUENCE</scope>
    <source>
        <strain evidence="2">AF72</strain>
    </source>
</reference>
<evidence type="ECO:0000256" key="1">
    <source>
        <dbReference type="SAM" id="MobiDB-lite"/>
    </source>
</evidence>
<keyword evidence="3" id="KW-1185">Reference proteome</keyword>
<organism evidence="2 3">
    <name type="scientific">Mesorhabditis spiculigera</name>
    <dbReference type="NCBI Taxonomy" id="96644"/>
    <lineage>
        <taxon>Eukaryota</taxon>
        <taxon>Metazoa</taxon>
        <taxon>Ecdysozoa</taxon>
        <taxon>Nematoda</taxon>
        <taxon>Chromadorea</taxon>
        <taxon>Rhabditida</taxon>
        <taxon>Rhabditina</taxon>
        <taxon>Rhabditomorpha</taxon>
        <taxon>Rhabditoidea</taxon>
        <taxon>Rhabditidae</taxon>
        <taxon>Mesorhabditinae</taxon>
        <taxon>Mesorhabditis</taxon>
    </lineage>
</organism>
<dbReference type="EMBL" id="CATQJA010001709">
    <property type="protein sequence ID" value="CAJ0568286.1"/>
    <property type="molecule type" value="Genomic_DNA"/>
</dbReference>
<protein>
    <submittedName>
        <fullName evidence="2">Uncharacterized protein</fullName>
    </submittedName>
</protein>
<comment type="caution">
    <text evidence="2">The sequence shown here is derived from an EMBL/GenBank/DDBJ whole genome shotgun (WGS) entry which is preliminary data.</text>
</comment>
<gene>
    <name evidence="2" type="ORF">MSPICULIGERA_LOCUS6810</name>
</gene>